<keyword evidence="1" id="KW-0472">Membrane</keyword>
<feature type="transmembrane region" description="Helical" evidence="1">
    <location>
        <begin position="25"/>
        <end position="45"/>
    </location>
</feature>
<accession>A0A369QQI5</accession>
<keyword evidence="1" id="KW-0812">Transmembrane</keyword>
<dbReference type="AlphaFoldDB" id="A0A369QQI5"/>
<protein>
    <submittedName>
        <fullName evidence="2">Uncharacterized protein</fullName>
    </submittedName>
</protein>
<evidence type="ECO:0000256" key="1">
    <source>
        <dbReference type="SAM" id="Phobius"/>
    </source>
</evidence>
<evidence type="ECO:0000313" key="2">
    <source>
        <dbReference type="EMBL" id="RDC65945.1"/>
    </source>
</evidence>
<name>A0A369QQI5_9BACT</name>
<keyword evidence="3" id="KW-1185">Reference proteome</keyword>
<organism evidence="2 3">
    <name type="scientific">Adhaeribacter pallidiroseus</name>
    <dbReference type="NCBI Taxonomy" id="2072847"/>
    <lineage>
        <taxon>Bacteria</taxon>
        <taxon>Pseudomonadati</taxon>
        <taxon>Bacteroidota</taxon>
        <taxon>Cytophagia</taxon>
        <taxon>Cytophagales</taxon>
        <taxon>Hymenobacteraceae</taxon>
        <taxon>Adhaeribacter</taxon>
    </lineage>
</organism>
<evidence type="ECO:0000313" key="3">
    <source>
        <dbReference type="Proteomes" id="UP000253919"/>
    </source>
</evidence>
<keyword evidence="1" id="KW-1133">Transmembrane helix</keyword>
<comment type="caution">
    <text evidence="2">The sequence shown here is derived from an EMBL/GenBank/DDBJ whole genome shotgun (WGS) entry which is preliminary data.</text>
</comment>
<proteinExistence type="predicted"/>
<sequence length="201" mass="23380">MSLCNAELGSIELMKNILLRHLSRIIIGAILLALIMSIYFSIGFIDTDIQEPRDPFYVALDQGALFWGTLTFILTLIVFAFFIIEKYLKCFLFTIGWLISALIFDISLSDLNPFYTDIAIYENKKQENLIIQYFETGITGNSRSRLIKTNNINSGIRNYEEIYNAPVLDTLFLYESDFYKRIPKVLIVQKDTFYLQKIHNR</sequence>
<feature type="transmembrane region" description="Helical" evidence="1">
    <location>
        <begin position="91"/>
        <end position="108"/>
    </location>
</feature>
<dbReference type="EMBL" id="QASA01000001">
    <property type="protein sequence ID" value="RDC65945.1"/>
    <property type="molecule type" value="Genomic_DNA"/>
</dbReference>
<feature type="transmembrane region" description="Helical" evidence="1">
    <location>
        <begin position="65"/>
        <end position="84"/>
    </location>
</feature>
<reference evidence="2 3" key="1">
    <citation type="submission" date="2018-04" db="EMBL/GenBank/DDBJ databases">
        <title>Adhaeribacter sp. HMF7616 genome sequencing and assembly.</title>
        <authorList>
            <person name="Kang H."/>
            <person name="Kang J."/>
            <person name="Cha I."/>
            <person name="Kim H."/>
            <person name="Joh K."/>
        </authorList>
    </citation>
    <scope>NUCLEOTIDE SEQUENCE [LARGE SCALE GENOMIC DNA]</scope>
    <source>
        <strain evidence="2 3">HMF7616</strain>
    </source>
</reference>
<gene>
    <name evidence="2" type="ORF">AHMF7616_04576</name>
</gene>
<dbReference type="Proteomes" id="UP000253919">
    <property type="component" value="Unassembled WGS sequence"/>
</dbReference>